<protein>
    <submittedName>
        <fullName evidence="3">Fasciclin domain-containing protein</fullName>
    </submittedName>
</protein>
<accession>A0ABV1FQN3</accession>
<dbReference type="PROSITE" id="PS51257">
    <property type="entry name" value="PROKAR_LIPOPROTEIN"/>
    <property type="match status" value="1"/>
</dbReference>
<dbReference type="InterPro" id="IPR036378">
    <property type="entry name" value="FAS1_dom_sf"/>
</dbReference>
<feature type="domain" description="FAS1" evidence="2">
    <location>
        <begin position="43"/>
        <end position="167"/>
    </location>
</feature>
<dbReference type="Proteomes" id="UP001487296">
    <property type="component" value="Unassembled WGS sequence"/>
</dbReference>
<dbReference type="PROSITE" id="PS50213">
    <property type="entry name" value="FAS1"/>
    <property type="match status" value="1"/>
</dbReference>
<organism evidence="3 4">
    <name type="scientific">Hallella faecis</name>
    <dbReference type="NCBI Taxonomy" id="2841596"/>
    <lineage>
        <taxon>Bacteria</taxon>
        <taxon>Pseudomonadati</taxon>
        <taxon>Bacteroidota</taxon>
        <taxon>Bacteroidia</taxon>
        <taxon>Bacteroidales</taxon>
        <taxon>Prevotellaceae</taxon>
        <taxon>Hallella</taxon>
    </lineage>
</organism>
<gene>
    <name evidence="3" type="ORF">AAAT34_06570</name>
</gene>
<dbReference type="RefSeq" id="WP_215759799.1">
    <property type="nucleotide sequence ID" value="NZ_JAHKBE010000020.1"/>
</dbReference>
<dbReference type="Pfam" id="PF02469">
    <property type="entry name" value="Fasciclin"/>
    <property type="match status" value="1"/>
</dbReference>
<dbReference type="PANTHER" id="PTHR10900">
    <property type="entry name" value="PERIOSTIN-RELATED"/>
    <property type="match status" value="1"/>
</dbReference>
<dbReference type="Gene3D" id="2.30.180.10">
    <property type="entry name" value="FAS1 domain"/>
    <property type="match status" value="1"/>
</dbReference>
<keyword evidence="4" id="KW-1185">Reference proteome</keyword>
<dbReference type="SUPFAM" id="SSF82153">
    <property type="entry name" value="FAS1 domain"/>
    <property type="match status" value="1"/>
</dbReference>
<feature type="chain" id="PRO_5045414086" evidence="1">
    <location>
        <begin position="28"/>
        <end position="589"/>
    </location>
</feature>
<feature type="signal peptide" evidence="1">
    <location>
        <begin position="1"/>
        <end position="27"/>
    </location>
</feature>
<dbReference type="InterPro" id="IPR050904">
    <property type="entry name" value="Adhesion/Biosynth-related"/>
</dbReference>
<evidence type="ECO:0000313" key="3">
    <source>
        <dbReference type="EMBL" id="MEQ2486716.1"/>
    </source>
</evidence>
<reference evidence="3 4" key="1">
    <citation type="submission" date="2024-04" db="EMBL/GenBank/DDBJ databases">
        <title>Human intestinal bacterial collection.</title>
        <authorList>
            <person name="Pauvert C."/>
            <person name="Hitch T.C.A."/>
            <person name="Clavel T."/>
        </authorList>
    </citation>
    <scope>NUCLEOTIDE SEQUENCE [LARGE SCALE GENOMIC DNA]</scope>
    <source>
        <strain evidence="3 4">CLA-AA-H145</strain>
    </source>
</reference>
<keyword evidence="1" id="KW-0732">Signal</keyword>
<dbReference type="InterPro" id="IPR000782">
    <property type="entry name" value="FAS1_domain"/>
</dbReference>
<name>A0ABV1FQN3_9BACT</name>
<proteinExistence type="predicted"/>
<evidence type="ECO:0000259" key="2">
    <source>
        <dbReference type="PROSITE" id="PS50213"/>
    </source>
</evidence>
<evidence type="ECO:0000256" key="1">
    <source>
        <dbReference type="SAM" id="SignalP"/>
    </source>
</evidence>
<dbReference type="EMBL" id="JBBNFP010000020">
    <property type="protein sequence ID" value="MEQ2486716.1"/>
    <property type="molecule type" value="Genomic_DNA"/>
</dbReference>
<sequence length="589" mass="65953">MKNNKIYRNAAVAMAFLAAGAMTTACSDWDDHYDNNGVSGSASETIWENVKANANLSQFADLMHKAGYDEVINTTQTYTVWAPLNGTFNYDSLNALPLNNLKQHFAMNHVARFNYPASGSVDAAVTMLNKKVMPFLGNGTYTFNGVEVVSPNVASSNGMLHVTNGMVNYMANLFESLDSMALPIDSISRYFHNYDQKVLDEANSVKGPVVDGRLTYLDSVFVEKNILLYLHKAMIHLEDSNYTMLLPSDEAWQKAYKAVKSCFNYKPFTFVKDIPQTNLKKATAENFDTGSTNLDFDLLNDSIIHYMICKDLFFNNNLYHNRVLNDLQTGDQLSVDSLVNTDRSIFYGNDASDMFAGARRIDKSNGSMWLTDSLRLRPWLTYNPIIKIQGEYGAAKSYNAGATTIVPISKAEQNPDIQGNVSNGYYLTVTPSAPASNPEAIFYLPEVRSTTYAVYVCFVPENINASTYTDNVRPNIVQVTMGYNDLKGKPQEQVLKVGTKSLFQSDITKVDTVYVGDFTFPLCYYGTGISNITQASYAPYIRINSRATGKPNVSPYDRNLRIDYIMLVPKDLDNYIKEHPGYKYQHEID</sequence>
<dbReference type="PANTHER" id="PTHR10900:SF114">
    <property type="entry name" value="FAS1 DOMAIN-CONTAINING PROTEIN"/>
    <property type="match status" value="1"/>
</dbReference>
<comment type="caution">
    <text evidence="3">The sequence shown here is derived from an EMBL/GenBank/DDBJ whole genome shotgun (WGS) entry which is preliminary data.</text>
</comment>
<evidence type="ECO:0000313" key="4">
    <source>
        <dbReference type="Proteomes" id="UP001487296"/>
    </source>
</evidence>